<dbReference type="Gene3D" id="3.80.10.10">
    <property type="entry name" value="Ribonuclease Inhibitor"/>
    <property type="match status" value="3"/>
</dbReference>
<keyword evidence="9" id="KW-1185">Reference proteome</keyword>
<gene>
    <name evidence="8" type="primary">ga11816</name>
    <name evidence="8" type="ORF">PR202_ga11816</name>
</gene>
<dbReference type="SMART" id="SM00369">
    <property type="entry name" value="LRR_TYP"/>
    <property type="match status" value="5"/>
</dbReference>
<evidence type="ECO:0000256" key="5">
    <source>
        <dbReference type="ARBA" id="ARBA00022989"/>
    </source>
</evidence>
<evidence type="ECO:0000256" key="6">
    <source>
        <dbReference type="ARBA" id="ARBA00023136"/>
    </source>
</evidence>
<evidence type="ECO:0000313" key="9">
    <source>
        <dbReference type="Proteomes" id="UP001054889"/>
    </source>
</evidence>
<keyword evidence="3" id="KW-0812">Transmembrane</keyword>
<dbReference type="SUPFAM" id="SSF56112">
    <property type="entry name" value="Protein kinase-like (PK-like)"/>
    <property type="match status" value="1"/>
</dbReference>
<comment type="subcellular location">
    <subcellularLocation>
        <location evidence="1">Membrane</location>
    </subcellularLocation>
</comment>
<keyword evidence="6" id="KW-0472">Membrane</keyword>
<organism evidence="8 9">
    <name type="scientific">Eleusine coracana subsp. coracana</name>
    <dbReference type="NCBI Taxonomy" id="191504"/>
    <lineage>
        <taxon>Eukaryota</taxon>
        <taxon>Viridiplantae</taxon>
        <taxon>Streptophyta</taxon>
        <taxon>Embryophyta</taxon>
        <taxon>Tracheophyta</taxon>
        <taxon>Spermatophyta</taxon>
        <taxon>Magnoliopsida</taxon>
        <taxon>Liliopsida</taxon>
        <taxon>Poales</taxon>
        <taxon>Poaceae</taxon>
        <taxon>PACMAD clade</taxon>
        <taxon>Chloridoideae</taxon>
        <taxon>Cynodonteae</taxon>
        <taxon>Eleusininae</taxon>
        <taxon>Eleusine</taxon>
    </lineage>
</organism>
<keyword evidence="5" id="KW-1133">Transmembrane helix</keyword>
<dbReference type="PROSITE" id="PS00108">
    <property type="entry name" value="PROTEIN_KINASE_ST"/>
    <property type="match status" value="1"/>
</dbReference>
<dbReference type="InterPro" id="IPR003591">
    <property type="entry name" value="Leu-rich_rpt_typical-subtyp"/>
</dbReference>
<dbReference type="InterPro" id="IPR032675">
    <property type="entry name" value="LRR_dom_sf"/>
</dbReference>
<evidence type="ECO:0000256" key="4">
    <source>
        <dbReference type="ARBA" id="ARBA00022737"/>
    </source>
</evidence>
<dbReference type="GO" id="GO:0016020">
    <property type="term" value="C:membrane"/>
    <property type="evidence" value="ECO:0007669"/>
    <property type="project" value="UniProtKB-SubCell"/>
</dbReference>
<dbReference type="InterPro" id="IPR000719">
    <property type="entry name" value="Prot_kinase_dom"/>
</dbReference>
<dbReference type="Pfam" id="PF23598">
    <property type="entry name" value="LRR_14"/>
    <property type="match status" value="1"/>
</dbReference>
<dbReference type="PANTHER" id="PTHR27008:SF566">
    <property type="entry name" value="OS06G0583600 PROTEIN"/>
    <property type="match status" value="1"/>
</dbReference>
<evidence type="ECO:0000313" key="8">
    <source>
        <dbReference type="EMBL" id="GJM95112.1"/>
    </source>
</evidence>
<dbReference type="Gene3D" id="1.10.510.10">
    <property type="entry name" value="Transferase(Phosphotransferase) domain 1"/>
    <property type="match status" value="1"/>
</dbReference>
<dbReference type="InterPro" id="IPR008271">
    <property type="entry name" value="Ser/Thr_kinase_AS"/>
</dbReference>
<name>A0AAV5CAF9_ELECO</name>
<dbReference type="FunFam" id="3.80.10.10:FF:000383">
    <property type="entry name" value="Leucine-rich repeat receptor protein kinase EMS1"/>
    <property type="match status" value="1"/>
</dbReference>
<dbReference type="InterPro" id="IPR051809">
    <property type="entry name" value="Plant_receptor-like_S/T_kinase"/>
</dbReference>
<accession>A0AAV5CAF9</accession>
<evidence type="ECO:0000259" key="7">
    <source>
        <dbReference type="PROSITE" id="PS50011"/>
    </source>
</evidence>
<dbReference type="PANTHER" id="PTHR27008">
    <property type="entry name" value="OS04G0122200 PROTEIN"/>
    <property type="match status" value="1"/>
</dbReference>
<dbReference type="InterPro" id="IPR011009">
    <property type="entry name" value="Kinase-like_dom_sf"/>
</dbReference>
<dbReference type="Proteomes" id="UP001054889">
    <property type="component" value="Unassembled WGS sequence"/>
</dbReference>
<dbReference type="PROSITE" id="PS50011">
    <property type="entry name" value="PROTEIN_KINASE_DOM"/>
    <property type="match status" value="1"/>
</dbReference>
<protein>
    <recommendedName>
        <fullName evidence="7">Protein kinase domain-containing protein</fullName>
    </recommendedName>
</protein>
<proteinExistence type="predicted"/>
<dbReference type="Pfam" id="PF00560">
    <property type="entry name" value="LRR_1"/>
    <property type="match status" value="1"/>
</dbReference>
<dbReference type="GO" id="GO:0005524">
    <property type="term" value="F:ATP binding"/>
    <property type="evidence" value="ECO:0007669"/>
    <property type="project" value="InterPro"/>
</dbReference>
<dbReference type="InterPro" id="IPR001611">
    <property type="entry name" value="Leu-rich_rpt"/>
</dbReference>
<comment type="caution">
    <text evidence="8">The sequence shown here is derived from an EMBL/GenBank/DDBJ whole genome shotgun (WGS) entry which is preliminary data.</text>
</comment>
<dbReference type="GO" id="GO:0004672">
    <property type="term" value="F:protein kinase activity"/>
    <property type="evidence" value="ECO:0007669"/>
    <property type="project" value="InterPro"/>
</dbReference>
<keyword evidence="4" id="KW-0677">Repeat</keyword>
<keyword evidence="2" id="KW-0433">Leucine-rich repeat</keyword>
<evidence type="ECO:0000256" key="1">
    <source>
        <dbReference type="ARBA" id="ARBA00004370"/>
    </source>
</evidence>
<dbReference type="SUPFAM" id="SSF52058">
    <property type="entry name" value="L domain-like"/>
    <property type="match status" value="1"/>
</dbReference>
<reference evidence="8" key="2">
    <citation type="submission" date="2021-12" db="EMBL/GenBank/DDBJ databases">
        <title>Resequencing data analysis of finger millet.</title>
        <authorList>
            <person name="Hatakeyama M."/>
            <person name="Aluri S."/>
            <person name="Balachadran M.T."/>
            <person name="Sivarajan S.R."/>
            <person name="Poveda L."/>
            <person name="Shimizu-Inatsugi R."/>
            <person name="Schlapbach R."/>
            <person name="Sreeman S.M."/>
            <person name="Shimizu K.K."/>
        </authorList>
    </citation>
    <scope>NUCLEOTIDE SEQUENCE</scope>
</reference>
<reference evidence="8" key="1">
    <citation type="journal article" date="2018" name="DNA Res.">
        <title>Multiple hybrid de novo genome assembly of finger millet, an orphan allotetraploid crop.</title>
        <authorList>
            <person name="Hatakeyama M."/>
            <person name="Aluri S."/>
            <person name="Balachadran M.T."/>
            <person name="Sivarajan S.R."/>
            <person name="Patrignani A."/>
            <person name="Gruter S."/>
            <person name="Poveda L."/>
            <person name="Shimizu-Inatsugi R."/>
            <person name="Baeten J."/>
            <person name="Francoijs K.J."/>
            <person name="Nataraja K.N."/>
            <person name="Reddy Y.A.N."/>
            <person name="Phadnis S."/>
            <person name="Ravikumar R.L."/>
            <person name="Schlapbach R."/>
            <person name="Sreeman S.M."/>
            <person name="Shimizu K.K."/>
        </authorList>
    </citation>
    <scope>NUCLEOTIDE SEQUENCE</scope>
</reference>
<dbReference type="SMART" id="SM00220">
    <property type="entry name" value="S_TKc"/>
    <property type="match status" value="1"/>
</dbReference>
<evidence type="ECO:0000256" key="2">
    <source>
        <dbReference type="ARBA" id="ARBA00022614"/>
    </source>
</evidence>
<evidence type="ECO:0000256" key="3">
    <source>
        <dbReference type="ARBA" id="ARBA00022692"/>
    </source>
</evidence>
<dbReference type="AlphaFoldDB" id="A0AAV5CAF9"/>
<sequence>MIPPSLAQASKLRVLRLEYNSLVGKIPANLSYLQELEVLDVGANQISGAIPPSLGSLSKLTYLGLYLNSLSGGVPPSFGNLSLLENLFADTNTLSGQVPDSLGWLTKLQSLDLAYNQLSGAIPRSLFNMLLVSTFELSGNNALSGVLPVDIGFTLPNLQILLLSQCQLSGRIPHSIVNASQLKYVQLDDNELEGTVPLDVGNNLKNLEVFSLENNHLEDKWSSDWDIIISLSNCTRLFDISLSSNNFQDIWKLSNLAILDLRGNLLTGPIPVKGVFSNASAFFIDGNNVCGAERSFLAECHVLRSIRHRNLVKVITACSSADHQGNDFKALVYEFMPNEDLNKWLHHSLITQDETPTRRLTMSQRVNIALDVAEALDYLHHHGQVPIVHCDLKPSNVLLDDDFVAHVGDFGLARFLRKMVNSSTEESTTSVRIKGSIGYIRPGVVNSLLD</sequence>
<dbReference type="InterPro" id="IPR055414">
    <property type="entry name" value="LRR_R13L4/SHOC2-like"/>
</dbReference>
<dbReference type="Pfam" id="PF00069">
    <property type="entry name" value="Pkinase"/>
    <property type="match status" value="1"/>
</dbReference>
<feature type="domain" description="Protein kinase" evidence="7">
    <location>
        <begin position="236"/>
        <end position="450"/>
    </location>
</feature>
<dbReference type="EMBL" id="BQKI01000005">
    <property type="protein sequence ID" value="GJM95112.1"/>
    <property type="molecule type" value="Genomic_DNA"/>
</dbReference>